<dbReference type="Proteomes" id="UP000004968">
    <property type="component" value="Unassembled WGS sequence"/>
</dbReference>
<dbReference type="InterPro" id="IPR037185">
    <property type="entry name" value="EmrE-like"/>
</dbReference>
<feature type="domain" description="EamA" evidence="3">
    <location>
        <begin position="171"/>
        <end position="306"/>
    </location>
</feature>
<feature type="transmembrane region" description="Helical" evidence="2">
    <location>
        <begin position="146"/>
        <end position="165"/>
    </location>
</feature>
<feature type="transmembrane region" description="Helical" evidence="2">
    <location>
        <begin position="86"/>
        <end position="110"/>
    </location>
</feature>
<dbReference type="AlphaFoldDB" id="D3AAJ8"/>
<organism evidence="4 5">
    <name type="scientific">Hungatella hathewayi DSM 13479</name>
    <dbReference type="NCBI Taxonomy" id="566550"/>
    <lineage>
        <taxon>Bacteria</taxon>
        <taxon>Bacillati</taxon>
        <taxon>Bacillota</taxon>
        <taxon>Clostridia</taxon>
        <taxon>Lachnospirales</taxon>
        <taxon>Lachnospiraceae</taxon>
        <taxon>Hungatella</taxon>
    </lineage>
</organism>
<gene>
    <name evidence="4" type="ORF">CLOSTHATH_00619</name>
</gene>
<dbReference type="GO" id="GO:0016020">
    <property type="term" value="C:membrane"/>
    <property type="evidence" value="ECO:0007669"/>
    <property type="project" value="InterPro"/>
</dbReference>
<keyword evidence="2" id="KW-1133">Transmembrane helix</keyword>
<keyword evidence="2" id="KW-0812">Transmembrane</keyword>
<evidence type="ECO:0000313" key="4">
    <source>
        <dbReference type="EMBL" id="EFD01166.1"/>
    </source>
</evidence>
<dbReference type="PANTHER" id="PTHR22911">
    <property type="entry name" value="ACYL-MALONYL CONDENSING ENZYME-RELATED"/>
    <property type="match status" value="1"/>
</dbReference>
<dbReference type="EMBL" id="ACIO01000035">
    <property type="protein sequence ID" value="EFD01166.1"/>
    <property type="molecule type" value="Genomic_DNA"/>
</dbReference>
<feature type="transmembrane region" description="Helical" evidence="2">
    <location>
        <begin position="116"/>
        <end position="137"/>
    </location>
</feature>
<protein>
    <submittedName>
        <fullName evidence="4">Putative membrane protein</fullName>
    </submittedName>
</protein>
<accession>D3AAJ8</accession>
<dbReference type="PANTHER" id="PTHR22911:SF137">
    <property type="entry name" value="SOLUTE CARRIER FAMILY 35 MEMBER G2-RELATED"/>
    <property type="match status" value="1"/>
</dbReference>
<feature type="transmembrane region" description="Helical" evidence="2">
    <location>
        <begin position="290"/>
        <end position="309"/>
    </location>
</feature>
<proteinExistence type="inferred from homology"/>
<feature type="transmembrane region" description="Helical" evidence="2">
    <location>
        <begin position="55"/>
        <end position="74"/>
    </location>
</feature>
<dbReference type="InterPro" id="IPR000620">
    <property type="entry name" value="EamA_dom"/>
</dbReference>
<feature type="transmembrane region" description="Helical" evidence="2">
    <location>
        <begin position="261"/>
        <end position="284"/>
    </location>
</feature>
<comment type="similarity">
    <text evidence="1">Belongs to the EamA transporter family.</text>
</comment>
<evidence type="ECO:0000259" key="3">
    <source>
        <dbReference type="Pfam" id="PF00892"/>
    </source>
</evidence>
<keyword evidence="2" id="KW-0472">Membrane</keyword>
<feature type="transmembrane region" description="Helical" evidence="2">
    <location>
        <begin position="171"/>
        <end position="189"/>
    </location>
</feature>
<feature type="transmembrane region" description="Helical" evidence="2">
    <location>
        <begin position="28"/>
        <end position="49"/>
    </location>
</feature>
<evidence type="ECO:0000256" key="2">
    <source>
        <dbReference type="SAM" id="Phobius"/>
    </source>
</evidence>
<feature type="domain" description="EamA" evidence="3">
    <location>
        <begin position="26"/>
        <end position="159"/>
    </location>
</feature>
<dbReference type="Pfam" id="PF00892">
    <property type="entry name" value="EamA"/>
    <property type="match status" value="2"/>
</dbReference>
<sequence>MQLQHIISMKRVIVMKELTQANQTYKGIIFTAVSAVIFGFTPVLARISYDGGANGITMTFLRCFLSLPVLFLILKIKGIPLRVEKAWRMPVSVCGVFGAFATTVTLYMSYSYIPVGMATTLHFVYPVLVTVGCVLIFKEGITVKKVLALLCGAAGTLLFLENFSAGSGSGAGIFLALLSGLFYSVHMIVMDKSGIKNMYYFKLSFYLCLFGAVLSGIYGGVTGQLTLHLTGQAWFFAFLVSLCTSVGAISLFQLGIRYTGAVAAAILSTLEPITSVILGVLVLGELFTTRKIAGCVCILFSVVLIAAAGKKR</sequence>
<name>D3AAJ8_9FIRM</name>
<feature type="transmembrane region" description="Helical" evidence="2">
    <location>
        <begin position="201"/>
        <end position="221"/>
    </location>
</feature>
<dbReference type="SUPFAM" id="SSF103481">
    <property type="entry name" value="Multidrug resistance efflux transporter EmrE"/>
    <property type="match status" value="2"/>
</dbReference>
<reference evidence="4 5" key="1">
    <citation type="submission" date="2010-01" db="EMBL/GenBank/DDBJ databases">
        <authorList>
            <person name="Weinstock G."/>
            <person name="Sodergren E."/>
            <person name="Clifton S."/>
            <person name="Fulton L."/>
            <person name="Fulton B."/>
            <person name="Courtney L."/>
            <person name="Fronick C."/>
            <person name="Harrison M."/>
            <person name="Strong C."/>
            <person name="Farmer C."/>
            <person name="Delahaunty K."/>
            <person name="Markovic C."/>
            <person name="Hall O."/>
            <person name="Minx P."/>
            <person name="Tomlinson C."/>
            <person name="Mitreva M."/>
            <person name="Nelson J."/>
            <person name="Hou S."/>
            <person name="Wollam A."/>
            <person name="Pepin K.H."/>
            <person name="Johnson M."/>
            <person name="Bhonagiri V."/>
            <person name="Nash W.E."/>
            <person name="Warren W."/>
            <person name="Chinwalla A."/>
            <person name="Mardis E.R."/>
            <person name="Wilson R.K."/>
        </authorList>
    </citation>
    <scope>NUCLEOTIDE SEQUENCE [LARGE SCALE GENOMIC DNA]</scope>
    <source>
        <strain evidence="4 5">DSM 13479</strain>
    </source>
</reference>
<comment type="caution">
    <text evidence="4">The sequence shown here is derived from an EMBL/GenBank/DDBJ whole genome shotgun (WGS) entry which is preliminary data.</text>
</comment>
<dbReference type="HOGENOM" id="CLU_033863_9_3_9"/>
<evidence type="ECO:0000256" key="1">
    <source>
        <dbReference type="ARBA" id="ARBA00007362"/>
    </source>
</evidence>
<dbReference type="Gene3D" id="1.10.3730.20">
    <property type="match status" value="1"/>
</dbReference>
<feature type="transmembrane region" description="Helical" evidence="2">
    <location>
        <begin position="233"/>
        <end position="254"/>
    </location>
</feature>
<evidence type="ECO:0000313" key="5">
    <source>
        <dbReference type="Proteomes" id="UP000004968"/>
    </source>
</evidence>